<evidence type="ECO:0000313" key="1">
    <source>
        <dbReference type="EMBL" id="CAJ0560068.1"/>
    </source>
</evidence>
<feature type="non-terminal residue" evidence="1">
    <location>
        <position position="1"/>
    </location>
</feature>
<dbReference type="Proteomes" id="UP001177023">
    <property type="component" value="Unassembled WGS sequence"/>
</dbReference>
<keyword evidence="2" id="KW-1185">Reference proteome</keyword>
<evidence type="ECO:0000313" key="2">
    <source>
        <dbReference type="Proteomes" id="UP001177023"/>
    </source>
</evidence>
<name>A0AA36C6B8_9BILA</name>
<protein>
    <submittedName>
        <fullName evidence="1">Uncharacterized protein</fullName>
    </submittedName>
</protein>
<proteinExistence type="predicted"/>
<dbReference type="EMBL" id="CATQJA010000410">
    <property type="protein sequence ID" value="CAJ0560068.1"/>
    <property type="molecule type" value="Genomic_DNA"/>
</dbReference>
<gene>
    <name evidence="1" type="ORF">MSPICULIGERA_LOCUS1452</name>
</gene>
<comment type="caution">
    <text evidence="1">The sequence shown here is derived from an EMBL/GenBank/DDBJ whole genome shotgun (WGS) entry which is preliminary data.</text>
</comment>
<dbReference type="AlphaFoldDB" id="A0AA36C6B8"/>
<accession>A0AA36C6B8</accession>
<sequence>MLKKLEREDWGDQVLWPARGANLTTRCSTVDWPMETCDNGNQCIHMHFTVTAFKRPFDVEIRNCYTDPGDKPLFMFVKNPNFAAWVQFCNATLCNTLTTDELKKDTRDPVMLKKLQYVEWGDEVIGAAEGANLTTHCGTVDGPIETCDNGNQCIHMHFTVTAFKRPFDVAIRNCFSDVGYQPLLAFIKEANFTKWVQYCNDTLCNTLTTDELKKATRGAANATSTIM</sequence>
<reference evidence="1" key="1">
    <citation type="submission" date="2023-06" db="EMBL/GenBank/DDBJ databases">
        <authorList>
            <person name="Delattre M."/>
        </authorList>
    </citation>
    <scope>NUCLEOTIDE SEQUENCE</scope>
    <source>
        <strain evidence="1">AF72</strain>
    </source>
</reference>
<organism evidence="1 2">
    <name type="scientific">Mesorhabditis spiculigera</name>
    <dbReference type="NCBI Taxonomy" id="96644"/>
    <lineage>
        <taxon>Eukaryota</taxon>
        <taxon>Metazoa</taxon>
        <taxon>Ecdysozoa</taxon>
        <taxon>Nematoda</taxon>
        <taxon>Chromadorea</taxon>
        <taxon>Rhabditida</taxon>
        <taxon>Rhabditina</taxon>
        <taxon>Rhabditomorpha</taxon>
        <taxon>Rhabditoidea</taxon>
        <taxon>Rhabditidae</taxon>
        <taxon>Mesorhabditinae</taxon>
        <taxon>Mesorhabditis</taxon>
    </lineage>
</organism>